<dbReference type="InParanoid" id="G3GRN9"/>
<evidence type="ECO:0000313" key="1">
    <source>
        <dbReference type="EMBL" id="EGV94141.1"/>
    </source>
</evidence>
<dbReference type="EMBL" id="JH000004">
    <property type="protein sequence ID" value="EGV94141.1"/>
    <property type="molecule type" value="Genomic_DNA"/>
</dbReference>
<evidence type="ECO:0000313" key="2">
    <source>
        <dbReference type="Proteomes" id="UP000001075"/>
    </source>
</evidence>
<accession>G3GRN9</accession>
<reference evidence="2" key="1">
    <citation type="journal article" date="2011" name="Nat. Biotechnol.">
        <title>The genomic sequence of the Chinese hamster ovary (CHO)-K1 cell line.</title>
        <authorList>
            <person name="Xu X."/>
            <person name="Nagarajan H."/>
            <person name="Lewis N.E."/>
            <person name="Pan S."/>
            <person name="Cai Z."/>
            <person name="Liu X."/>
            <person name="Chen W."/>
            <person name="Xie M."/>
            <person name="Wang W."/>
            <person name="Hammond S."/>
            <person name="Andersen M.R."/>
            <person name="Neff N."/>
            <person name="Passarelli B."/>
            <person name="Koh W."/>
            <person name="Fan H.C."/>
            <person name="Wang J."/>
            <person name="Gui Y."/>
            <person name="Lee K.H."/>
            <person name="Betenbaugh M.J."/>
            <person name="Quake S.R."/>
            <person name="Famili I."/>
            <person name="Palsson B.O."/>
            <person name="Wang J."/>
        </authorList>
    </citation>
    <scope>NUCLEOTIDE SEQUENCE [LARGE SCALE GENOMIC DNA]</scope>
    <source>
        <strain evidence="2">CHO K1 cell line</strain>
    </source>
</reference>
<dbReference type="Proteomes" id="UP000001075">
    <property type="component" value="Unassembled WGS sequence"/>
</dbReference>
<protein>
    <submittedName>
        <fullName evidence="1">Uncharacterized protein</fullName>
    </submittedName>
</protein>
<dbReference type="GlyGen" id="G3GRN9">
    <property type="glycosylation" value="2 sites"/>
</dbReference>
<gene>
    <name evidence="1" type="ORF">I79_000294</name>
</gene>
<organism evidence="1 2">
    <name type="scientific">Cricetulus griseus</name>
    <name type="common">Chinese hamster</name>
    <name type="synonym">Cricetulus barabensis griseus</name>
    <dbReference type="NCBI Taxonomy" id="10029"/>
    <lineage>
        <taxon>Eukaryota</taxon>
        <taxon>Metazoa</taxon>
        <taxon>Chordata</taxon>
        <taxon>Craniata</taxon>
        <taxon>Vertebrata</taxon>
        <taxon>Euteleostomi</taxon>
        <taxon>Mammalia</taxon>
        <taxon>Eutheria</taxon>
        <taxon>Euarchontoglires</taxon>
        <taxon>Glires</taxon>
        <taxon>Rodentia</taxon>
        <taxon>Myomorpha</taxon>
        <taxon>Muroidea</taxon>
        <taxon>Cricetidae</taxon>
        <taxon>Cricetinae</taxon>
        <taxon>Cricetulus</taxon>
    </lineage>
</organism>
<name>G3GRN9_CRIGR</name>
<dbReference type="AlphaFoldDB" id="G3GRN9"/>
<proteinExistence type="predicted"/>
<sequence length="64" mass="6686">MPCVGAFIQPDAIDSTRARRRMPFLPGGAPSRDIAPTIGTRIPSHVTPSSCVPTIAMQSGSCCT</sequence>